<dbReference type="GO" id="GO:0003723">
    <property type="term" value="F:RNA binding"/>
    <property type="evidence" value="ECO:0007669"/>
    <property type="project" value="UniProtKB-KW"/>
</dbReference>
<dbReference type="SMART" id="SM00322">
    <property type="entry name" value="KH"/>
    <property type="match status" value="2"/>
</dbReference>
<accession>A0A2H9MM49</accession>
<accession>A0A2H9M2R4</accession>
<dbReference type="EMBL" id="PETW01000024">
    <property type="protein sequence ID" value="PIV46464.1"/>
    <property type="molecule type" value="Genomic_DNA"/>
</dbReference>
<evidence type="ECO:0000259" key="2">
    <source>
        <dbReference type="SMART" id="SM00322"/>
    </source>
</evidence>
<dbReference type="Proteomes" id="UP000230713">
    <property type="component" value="Unassembled WGS sequence"/>
</dbReference>
<dbReference type="EMBL" id="PFUW01000003">
    <property type="protein sequence ID" value="PJB04510.1"/>
    <property type="molecule type" value="Genomic_DNA"/>
</dbReference>
<dbReference type="InterPro" id="IPR004087">
    <property type="entry name" value="KH_dom"/>
</dbReference>
<dbReference type="Proteomes" id="UP000228874">
    <property type="component" value="Unassembled WGS sequence"/>
</dbReference>
<keyword evidence="1" id="KW-0694">RNA-binding</keyword>
<protein>
    <recommendedName>
        <fullName evidence="2">K Homology domain-containing protein</fullName>
    </recommendedName>
</protein>
<feature type="domain" description="K Homology" evidence="2">
    <location>
        <begin position="5"/>
        <end position="69"/>
    </location>
</feature>
<evidence type="ECO:0000313" key="3">
    <source>
        <dbReference type="EMBL" id="PIN66817.1"/>
    </source>
</evidence>
<dbReference type="PANTHER" id="PTHR12826">
    <property type="entry name" value="RIBONUCLEASE Y"/>
    <property type="match status" value="1"/>
</dbReference>
<evidence type="ECO:0000313" key="5">
    <source>
        <dbReference type="EMBL" id="PIV46464.1"/>
    </source>
</evidence>
<dbReference type="EMBL" id="PFIH01000021">
    <property type="protein sequence ID" value="PIX28171.1"/>
    <property type="molecule type" value="Genomic_DNA"/>
</dbReference>
<accession>A0A2H9QSV9</accession>
<name>A0A2G9LJU6_HUBC1</name>
<reference evidence="11 12" key="2">
    <citation type="submission" date="2017-09" db="EMBL/GenBank/DDBJ databases">
        <title>Depth-based differentiation of microbial function through sediment-hosted aquifers and enrichment of novel symbionts in the deep terrestrial subsurface.</title>
        <authorList>
            <person name="Probst A.J."/>
            <person name="Ladd B."/>
            <person name="Jarett J.K."/>
            <person name="Geller-Mcgrath D.E."/>
            <person name="Sieber C.M.K."/>
            <person name="Emerson J.B."/>
            <person name="Anantharaman K."/>
            <person name="Thomas B.C."/>
            <person name="Malmstrom R."/>
            <person name="Stieglmeier M."/>
            <person name="Klingl A."/>
            <person name="Woyke T."/>
            <person name="Ryan C.M."/>
            <person name="Banfield J.F."/>
        </authorList>
    </citation>
    <scope>NUCLEOTIDE SEQUENCE [LARGE SCALE GENOMIC DNA]</scope>
</reference>
<evidence type="ECO:0000313" key="6">
    <source>
        <dbReference type="EMBL" id="PIV89611.1"/>
    </source>
</evidence>
<proteinExistence type="predicted"/>
<feature type="domain" description="K Homology" evidence="2">
    <location>
        <begin position="85"/>
        <end position="153"/>
    </location>
</feature>
<dbReference type="Proteomes" id="UP000228888">
    <property type="component" value="Unassembled WGS sequence"/>
</dbReference>
<dbReference type="InterPro" id="IPR055211">
    <property type="entry name" value="KH_PNO1_2nd"/>
</dbReference>
<accession>A0A2H9P923</accession>
<dbReference type="Gene3D" id="3.30.1370.10">
    <property type="entry name" value="K Homology domain, type 1"/>
    <property type="match status" value="2"/>
</dbReference>
<dbReference type="EMBL" id="PFSX01000026">
    <property type="protein sequence ID" value="PJC01523.1"/>
    <property type="molecule type" value="Genomic_DNA"/>
</dbReference>
<dbReference type="SUPFAM" id="SSF54791">
    <property type="entry name" value="Eukaryotic type KH-domain (KH-domain type I)"/>
    <property type="match status" value="2"/>
</dbReference>
<evidence type="ECO:0000313" key="9">
    <source>
        <dbReference type="EMBL" id="PJB04510.1"/>
    </source>
</evidence>
<dbReference type="AlphaFoldDB" id="A0A2G9LJU6"/>
<accession>A0A2H9M7A3</accession>
<dbReference type="EMBL" id="PFFF01000041">
    <property type="protein sequence ID" value="PIV89611.1"/>
    <property type="molecule type" value="Genomic_DNA"/>
</dbReference>
<dbReference type="Proteomes" id="UP000229789">
    <property type="component" value="Unassembled WGS sequence"/>
</dbReference>
<dbReference type="InterPro" id="IPR036612">
    <property type="entry name" value="KH_dom_type_1_sf"/>
</dbReference>
<evidence type="ECO:0000256" key="1">
    <source>
        <dbReference type="ARBA" id="ARBA00022884"/>
    </source>
</evidence>
<accession>A0A2G9LJU6</accession>
<dbReference type="Proteomes" id="UP000230477">
    <property type="component" value="Unassembled WGS sequence"/>
</dbReference>
<evidence type="ECO:0000313" key="11">
    <source>
        <dbReference type="Proteomes" id="UP000228874"/>
    </source>
</evidence>
<dbReference type="Proteomes" id="UP000231449">
    <property type="component" value="Unassembled WGS sequence"/>
</dbReference>
<evidence type="ECO:0000313" key="4">
    <source>
        <dbReference type="EMBL" id="PIV13926.1"/>
    </source>
</evidence>
<dbReference type="EMBL" id="PFMG01000015">
    <property type="protein sequence ID" value="PIZ00009.1"/>
    <property type="molecule type" value="Genomic_DNA"/>
</dbReference>
<evidence type="ECO:0000313" key="10">
    <source>
        <dbReference type="EMBL" id="PJC01523.1"/>
    </source>
</evidence>
<accession>A0A2H9N473</accession>
<evidence type="ECO:0000313" key="7">
    <source>
        <dbReference type="EMBL" id="PIX28171.1"/>
    </source>
</evidence>
<dbReference type="EMBL" id="PCUF01000001">
    <property type="protein sequence ID" value="PIN66817.1"/>
    <property type="molecule type" value="Genomic_DNA"/>
</dbReference>
<accession>A0A2H9RD78</accession>
<sequence length="180" mass="19989">MVNEKLYEEIIVFDEKRAATIIGNKGETKAKIEKITHTVIEINKGIAKISGKDILNIETAVNILSAISIGFTPNNAIKLKELDVFLTQISFKHKNKNRQKVIAGRIIGKQGKIRKKIEVLCDVALLINTSKAYIIGSAKNTGLAKNTIEQIINGSKHRAVINWLQEVSSNKEPYLETVIV</sequence>
<dbReference type="Pfam" id="PF22891">
    <property type="entry name" value="KH_PNO1_2nd"/>
    <property type="match status" value="1"/>
</dbReference>
<dbReference type="PANTHER" id="PTHR12826:SF13">
    <property type="entry name" value="RNA-BINDING PROTEIN PNO1"/>
    <property type="match status" value="1"/>
</dbReference>
<reference evidence="3 13" key="1">
    <citation type="submission" date="2017-09" db="EMBL/GenBank/DDBJ databases">
        <title>Depth-based differentiation of microbial function through sediment-hosted aquifers and enrichment of novel symbionts in the deep terrestrial subsurface.</title>
        <authorList>
            <person name="Probst A.J."/>
            <person name="Ladd B."/>
            <person name="Jarett J.K."/>
            <person name="Geller-Mcgrath D.E."/>
            <person name="Sieber C.M."/>
            <person name="Emerson J.B."/>
            <person name="Anantharaman K."/>
            <person name="Thomas B.C."/>
            <person name="Malmstrom R."/>
            <person name="Stieglmeier M."/>
            <person name="Klingl A."/>
            <person name="Woyke T."/>
            <person name="Ryan C.M."/>
            <person name="Banfield J.F."/>
        </authorList>
    </citation>
    <scope>NUCLEOTIDE SEQUENCE [LARGE SCALE GENOMIC DNA]</scope>
    <source>
        <strain evidence="5">CG02_land_8_20_14_3_00_31_209</strain>
        <strain evidence="4">CG03_land_8_20_14_0_80_31_114</strain>
        <strain evidence="6">CG17_big_fil_post_rev_8_21_14_2_50_31_73</strain>
        <strain evidence="3">CG18_big_fil_WC_8_21_14_2_50_31_19</strain>
        <strain evidence="8">CG_4_10_14_0_8_um_filter_31_133</strain>
        <strain evidence="7">CG_4_8_14_3_um_filter</strain>
        <strain evidence="10">CG_4_9_14_0_8_um_filter_31_21</strain>
        <strain evidence="9">CG_4_9_14_3_um_filter_31_125</strain>
    </source>
</reference>
<dbReference type="EMBL" id="PEUT01000001">
    <property type="protein sequence ID" value="PIV13926.1"/>
    <property type="molecule type" value="Genomic_DNA"/>
</dbReference>
<evidence type="ECO:0000313" key="12">
    <source>
        <dbReference type="Proteomes" id="UP000228888"/>
    </source>
</evidence>
<organism evidence="3 13">
    <name type="scientific">Huberarchaeum crystalense</name>
    <dbReference type="NCBI Taxonomy" id="2014257"/>
    <lineage>
        <taxon>Archaea</taxon>
        <taxon>Candidatus Huberarchaeota</taxon>
        <taxon>Candidatus Huberarchaeia</taxon>
        <taxon>Candidatus Huberarchaeales</taxon>
        <taxon>Candidatus Huberarchaeaceae</taxon>
        <taxon>Candidatus Huberarchaeum</taxon>
    </lineage>
</organism>
<evidence type="ECO:0000313" key="8">
    <source>
        <dbReference type="EMBL" id="PIZ00009.1"/>
    </source>
</evidence>
<dbReference type="Proteomes" id="UP000231232">
    <property type="component" value="Unassembled WGS sequence"/>
</dbReference>
<dbReference type="Proteomes" id="UP000228989">
    <property type="component" value="Unassembled WGS sequence"/>
</dbReference>
<comment type="caution">
    <text evidence="3">The sequence shown here is derived from an EMBL/GenBank/DDBJ whole genome shotgun (WGS) entry which is preliminary data.</text>
</comment>
<evidence type="ECO:0000313" key="13">
    <source>
        <dbReference type="Proteomes" id="UP000229789"/>
    </source>
</evidence>
<gene>
    <name evidence="10" type="ORF">CO072_00945</name>
    <name evidence="9" type="ORF">CO124_00210</name>
    <name evidence="5" type="ORF">COS22_01360</name>
    <name evidence="4" type="ORF">COS45_00015</name>
    <name evidence="6" type="ORF">COW47_01750</name>
    <name evidence="3" type="ORF">COW69_00295</name>
    <name evidence="8" type="ORF">COY63_00605</name>
    <name evidence="7" type="ORF">COZ66_00705</name>
</gene>